<reference evidence="4 5" key="1">
    <citation type="submission" date="2017-09" db="EMBL/GenBank/DDBJ databases">
        <title>Depth-based differentiation of microbial function through sediment-hosted aquifers and enrichment of novel symbionts in the deep terrestrial subsurface.</title>
        <authorList>
            <person name="Probst A.J."/>
            <person name="Ladd B."/>
            <person name="Jarett J.K."/>
            <person name="Geller-Mcgrath D.E."/>
            <person name="Sieber C.M."/>
            <person name="Emerson J.B."/>
            <person name="Anantharaman K."/>
            <person name="Thomas B.C."/>
            <person name="Malmstrom R."/>
            <person name="Stieglmeier M."/>
            <person name="Klingl A."/>
            <person name="Woyke T."/>
            <person name="Ryan C.M."/>
            <person name="Banfield J.F."/>
        </authorList>
    </citation>
    <scope>NUCLEOTIDE SEQUENCE [LARGE SCALE GENOMIC DNA]</scope>
    <source>
        <strain evidence="4">CG23_combo_of_CG06-09_8_20_14_all_37_13</strain>
    </source>
</reference>
<protein>
    <recommendedName>
        <fullName evidence="3">Response regulatory domain-containing protein</fullName>
    </recommendedName>
</protein>
<dbReference type="SUPFAM" id="SSF52172">
    <property type="entry name" value="CheY-like"/>
    <property type="match status" value="1"/>
</dbReference>
<evidence type="ECO:0000256" key="2">
    <source>
        <dbReference type="PROSITE-ProRule" id="PRU00169"/>
    </source>
</evidence>
<dbReference type="Proteomes" id="UP000231480">
    <property type="component" value="Unassembled WGS sequence"/>
</dbReference>
<feature type="domain" description="Response regulatory" evidence="3">
    <location>
        <begin position="6"/>
        <end position="130"/>
    </location>
</feature>
<organism evidence="4 5">
    <name type="scientific">Candidatus Portnoybacteria bacterium CG23_combo_of_CG06-09_8_20_14_all_37_13</name>
    <dbReference type="NCBI Taxonomy" id="1974819"/>
    <lineage>
        <taxon>Bacteria</taxon>
        <taxon>Candidatus Portnoyibacteriota</taxon>
    </lineage>
</organism>
<evidence type="ECO:0000313" key="5">
    <source>
        <dbReference type="Proteomes" id="UP000231480"/>
    </source>
</evidence>
<dbReference type="PANTHER" id="PTHR44591">
    <property type="entry name" value="STRESS RESPONSE REGULATOR PROTEIN 1"/>
    <property type="match status" value="1"/>
</dbReference>
<dbReference type="PROSITE" id="PS50110">
    <property type="entry name" value="RESPONSE_REGULATORY"/>
    <property type="match status" value="1"/>
</dbReference>
<feature type="modified residue" description="4-aspartylphosphate" evidence="2">
    <location>
        <position position="55"/>
    </location>
</feature>
<sequence length="132" mass="14978">MNIKKKILLVEDELILAKTYKLAFEQAGYEVKLVEKADEALTVAKREKPNLIVLDLVFYNEHGQLSKEPGFNALSSLMANRETKNIPVVIFTNLSESDDDQNKALAFGAKEYIAKIDAVPKDVVRKVEKWIR</sequence>
<dbReference type="Pfam" id="PF00072">
    <property type="entry name" value="Response_reg"/>
    <property type="match status" value="1"/>
</dbReference>
<evidence type="ECO:0000256" key="1">
    <source>
        <dbReference type="ARBA" id="ARBA00022553"/>
    </source>
</evidence>
<evidence type="ECO:0000313" key="4">
    <source>
        <dbReference type="EMBL" id="PIP17089.1"/>
    </source>
</evidence>
<dbReference type="InterPro" id="IPR011006">
    <property type="entry name" value="CheY-like_superfamily"/>
</dbReference>
<dbReference type="PANTHER" id="PTHR44591:SF3">
    <property type="entry name" value="RESPONSE REGULATORY DOMAIN-CONTAINING PROTEIN"/>
    <property type="match status" value="1"/>
</dbReference>
<dbReference type="AlphaFoldDB" id="A0A2G9YCW1"/>
<proteinExistence type="predicted"/>
<name>A0A2G9YCW1_9BACT</name>
<dbReference type="InterPro" id="IPR001789">
    <property type="entry name" value="Sig_transdc_resp-reg_receiver"/>
</dbReference>
<comment type="caution">
    <text evidence="4">The sequence shown here is derived from an EMBL/GenBank/DDBJ whole genome shotgun (WGS) entry which is preliminary data.</text>
</comment>
<accession>A0A2G9YCW1</accession>
<dbReference type="GO" id="GO:0000160">
    <property type="term" value="P:phosphorelay signal transduction system"/>
    <property type="evidence" value="ECO:0007669"/>
    <property type="project" value="InterPro"/>
</dbReference>
<evidence type="ECO:0000259" key="3">
    <source>
        <dbReference type="PROSITE" id="PS50110"/>
    </source>
</evidence>
<keyword evidence="1 2" id="KW-0597">Phosphoprotein</keyword>
<dbReference type="InterPro" id="IPR050595">
    <property type="entry name" value="Bact_response_regulator"/>
</dbReference>
<dbReference type="Gene3D" id="3.40.50.2300">
    <property type="match status" value="1"/>
</dbReference>
<dbReference type="SMART" id="SM00448">
    <property type="entry name" value="REC"/>
    <property type="match status" value="1"/>
</dbReference>
<gene>
    <name evidence="4" type="ORF">COX44_01875</name>
</gene>
<dbReference type="EMBL" id="PCRH01000041">
    <property type="protein sequence ID" value="PIP17089.1"/>
    <property type="molecule type" value="Genomic_DNA"/>
</dbReference>